<evidence type="ECO:0000313" key="3">
    <source>
        <dbReference type="Proteomes" id="UP001054821"/>
    </source>
</evidence>
<feature type="region of interest" description="Disordered" evidence="1">
    <location>
        <begin position="1"/>
        <end position="104"/>
    </location>
</feature>
<protein>
    <submittedName>
        <fullName evidence="2">Uncharacterized protein</fullName>
    </submittedName>
</protein>
<feature type="compositionally biased region" description="Basic residues" evidence="1">
    <location>
        <begin position="63"/>
        <end position="74"/>
    </location>
</feature>
<organism evidence="2 3">
    <name type="scientific">Prunus dulcis</name>
    <name type="common">Almond</name>
    <name type="synonym">Amygdalus dulcis</name>
    <dbReference type="NCBI Taxonomy" id="3755"/>
    <lineage>
        <taxon>Eukaryota</taxon>
        <taxon>Viridiplantae</taxon>
        <taxon>Streptophyta</taxon>
        <taxon>Embryophyta</taxon>
        <taxon>Tracheophyta</taxon>
        <taxon>Spermatophyta</taxon>
        <taxon>Magnoliopsida</taxon>
        <taxon>eudicotyledons</taxon>
        <taxon>Gunneridae</taxon>
        <taxon>Pentapetalae</taxon>
        <taxon>rosids</taxon>
        <taxon>fabids</taxon>
        <taxon>Rosales</taxon>
        <taxon>Rosaceae</taxon>
        <taxon>Amygdaloideae</taxon>
        <taxon>Amygdaleae</taxon>
        <taxon>Prunus</taxon>
    </lineage>
</organism>
<gene>
    <name evidence="2" type="ORF">L3X38_018128</name>
</gene>
<comment type="caution">
    <text evidence="2">The sequence shown here is derived from an EMBL/GenBank/DDBJ whole genome shotgun (WGS) entry which is preliminary data.</text>
</comment>
<keyword evidence="3" id="KW-1185">Reference proteome</keyword>
<sequence length="104" mass="11112">MGNSPPMGTGMGIPRNLLNGDGFEDGGGDGNQGRGWYCHTQPLPDSLPSLRAAPLMEPSPRQGQKKKKKKKKSLQRAAQARVWCGTHQLGPARRPKAPGPKLGC</sequence>
<accession>A0AAD4ZAQ8</accession>
<evidence type="ECO:0000256" key="1">
    <source>
        <dbReference type="SAM" id="MobiDB-lite"/>
    </source>
</evidence>
<dbReference type="Proteomes" id="UP001054821">
    <property type="component" value="Chromosome 3"/>
</dbReference>
<proteinExistence type="predicted"/>
<name>A0AAD4ZAQ8_PRUDU</name>
<dbReference type="EMBL" id="JAJFAZ020000003">
    <property type="protein sequence ID" value="KAI5338856.1"/>
    <property type="molecule type" value="Genomic_DNA"/>
</dbReference>
<dbReference type="AlphaFoldDB" id="A0AAD4ZAQ8"/>
<evidence type="ECO:0000313" key="2">
    <source>
        <dbReference type="EMBL" id="KAI5338856.1"/>
    </source>
</evidence>
<reference evidence="2 3" key="1">
    <citation type="journal article" date="2022" name="G3 (Bethesda)">
        <title>Whole-genome sequence and methylome profiling of the almond [Prunus dulcis (Mill.) D.A. Webb] cultivar 'Nonpareil'.</title>
        <authorList>
            <person name="D'Amico-Willman K.M."/>
            <person name="Ouma W.Z."/>
            <person name="Meulia T."/>
            <person name="Sideli G.M."/>
            <person name="Gradziel T.M."/>
            <person name="Fresnedo-Ramirez J."/>
        </authorList>
    </citation>
    <scope>NUCLEOTIDE SEQUENCE [LARGE SCALE GENOMIC DNA]</scope>
    <source>
        <strain evidence="2">Clone GOH B32 T37-40</strain>
    </source>
</reference>